<evidence type="ECO:0000313" key="4">
    <source>
        <dbReference type="Proteomes" id="UP001596175"/>
    </source>
</evidence>
<protein>
    <submittedName>
        <fullName evidence="3">SMP-30/gluconolactonase/LRE family protein</fullName>
    </submittedName>
</protein>
<accession>A0ABV9ZD94</accession>
<keyword evidence="4" id="KW-1185">Reference proteome</keyword>
<evidence type="ECO:0000256" key="1">
    <source>
        <dbReference type="SAM" id="MobiDB-lite"/>
    </source>
</evidence>
<dbReference type="Proteomes" id="UP001596175">
    <property type="component" value="Unassembled WGS sequence"/>
</dbReference>
<proteinExistence type="predicted"/>
<sequence length="301" mass="31018">MSAASTTVVMSPPRTLARDIGFTEGPIWTGTHVVATSITRGLLYRMTLDGGDAVAVAETGGGPNGLAHDPATGTVWIAQNGRVHMPARAGVPDRTPGLQTWPGTGPVRTRLEVPGSAPNDCVVGPDGRLWFTDPSGDPHEGEPREGSVCAFDPATGEVEVLWRTDGYPNGLAFGVDPGRLFLAETRHARVVELEHTGGRLRATGRAVTLPSGYPDGMAVAADGHLLVAGTTSGALEVVDPELRPAGTIDLGAGSMPTNVCFAGAGLDQVVVTLARGGRVVALESDLRGLPARGGLREGRSS</sequence>
<gene>
    <name evidence="3" type="ORF">ACFPK1_14170</name>
</gene>
<feature type="domain" description="SMP-30/Gluconolactonase/LRE-like region" evidence="2">
    <location>
        <begin position="22"/>
        <end position="274"/>
    </location>
</feature>
<evidence type="ECO:0000313" key="3">
    <source>
        <dbReference type="EMBL" id="MFC5139384.1"/>
    </source>
</evidence>
<dbReference type="Gene3D" id="2.120.10.30">
    <property type="entry name" value="TolB, C-terminal domain"/>
    <property type="match status" value="1"/>
</dbReference>
<reference evidence="4" key="1">
    <citation type="journal article" date="2019" name="Int. J. Syst. Evol. Microbiol.">
        <title>The Global Catalogue of Microorganisms (GCM) 10K type strain sequencing project: providing services to taxonomists for standard genome sequencing and annotation.</title>
        <authorList>
            <consortium name="The Broad Institute Genomics Platform"/>
            <consortium name="The Broad Institute Genome Sequencing Center for Infectious Disease"/>
            <person name="Wu L."/>
            <person name="Ma J."/>
        </authorList>
    </citation>
    <scope>NUCLEOTIDE SEQUENCE [LARGE SCALE GENOMIC DNA]</scope>
    <source>
        <strain evidence="4">XZYJ18</strain>
    </source>
</reference>
<feature type="region of interest" description="Disordered" evidence="1">
    <location>
        <begin position="88"/>
        <end position="107"/>
    </location>
</feature>
<name>A0ABV9ZD94_9PSEU</name>
<dbReference type="PANTHER" id="PTHR47572:SF5">
    <property type="entry name" value="BLR2277 PROTEIN"/>
    <property type="match status" value="1"/>
</dbReference>
<dbReference type="SUPFAM" id="SSF63829">
    <property type="entry name" value="Calcium-dependent phosphotriesterase"/>
    <property type="match status" value="1"/>
</dbReference>
<dbReference type="InterPro" id="IPR013658">
    <property type="entry name" value="SGL"/>
</dbReference>
<dbReference type="RefSeq" id="WP_378021578.1">
    <property type="nucleotide sequence ID" value="NZ_JBHSKG010000006.1"/>
</dbReference>
<dbReference type="PANTHER" id="PTHR47572">
    <property type="entry name" value="LIPOPROTEIN-RELATED"/>
    <property type="match status" value="1"/>
</dbReference>
<dbReference type="Pfam" id="PF08450">
    <property type="entry name" value="SGL"/>
    <property type="match status" value="1"/>
</dbReference>
<dbReference type="InterPro" id="IPR011042">
    <property type="entry name" value="6-blade_b-propeller_TolB-like"/>
</dbReference>
<evidence type="ECO:0000259" key="2">
    <source>
        <dbReference type="Pfam" id="PF08450"/>
    </source>
</evidence>
<dbReference type="EMBL" id="JBHSKG010000006">
    <property type="protein sequence ID" value="MFC5139384.1"/>
    <property type="molecule type" value="Genomic_DNA"/>
</dbReference>
<comment type="caution">
    <text evidence="3">The sequence shown here is derived from an EMBL/GenBank/DDBJ whole genome shotgun (WGS) entry which is preliminary data.</text>
</comment>
<organism evidence="3 4">
    <name type="scientific">Actinomycetospora rhizophila</name>
    <dbReference type="NCBI Taxonomy" id="1416876"/>
    <lineage>
        <taxon>Bacteria</taxon>
        <taxon>Bacillati</taxon>
        <taxon>Actinomycetota</taxon>
        <taxon>Actinomycetes</taxon>
        <taxon>Pseudonocardiales</taxon>
        <taxon>Pseudonocardiaceae</taxon>
        <taxon>Actinomycetospora</taxon>
    </lineage>
</organism>
<dbReference type="InterPro" id="IPR051262">
    <property type="entry name" value="SMP-30/CGR1_Lactonase"/>
</dbReference>